<name>A0A940XXJ6_9ACTN</name>
<protein>
    <submittedName>
        <fullName evidence="7">ABC transporter ATP-binding protein</fullName>
    </submittedName>
</protein>
<dbReference type="SUPFAM" id="SSF52540">
    <property type="entry name" value="P-loop containing nucleoside triphosphate hydrolases"/>
    <property type="match status" value="1"/>
</dbReference>
<dbReference type="GO" id="GO:0015807">
    <property type="term" value="P:L-amino acid transport"/>
    <property type="evidence" value="ECO:0007669"/>
    <property type="project" value="TreeGrafter"/>
</dbReference>
<organism evidence="7 8">
    <name type="scientific">Streptomyces liliiviolaceus</name>
    <dbReference type="NCBI Taxonomy" id="2823109"/>
    <lineage>
        <taxon>Bacteria</taxon>
        <taxon>Bacillati</taxon>
        <taxon>Actinomycetota</taxon>
        <taxon>Actinomycetes</taxon>
        <taxon>Kitasatosporales</taxon>
        <taxon>Streptomycetaceae</taxon>
        <taxon>Streptomyces</taxon>
    </lineage>
</organism>
<dbReference type="Proteomes" id="UP000677413">
    <property type="component" value="Unassembled WGS sequence"/>
</dbReference>
<gene>
    <name evidence="7" type="ORF">J8N05_21510</name>
</gene>
<dbReference type="InterPro" id="IPR027417">
    <property type="entry name" value="P-loop_NTPase"/>
</dbReference>
<dbReference type="PANTHER" id="PTHR43820:SF4">
    <property type="entry name" value="HIGH-AFFINITY BRANCHED-CHAIN AMINO ACID TRANSPORT ATP-BINDING PROTEIN LIVF"/>
    <property type="match status" value="1"/>
</dbReference>
<dbReference type="PANTHER" id="PTHR43820">
    <property type="entry name" value="HIGH-AFFINITY BRANCHED-CHAIN AMINO ACID TRANSPORT ATP-BINDING PROTEIN LIVF"/>
    <property type="match status" value="1"/>
</dbReference>
<dbReference type="GO" id="GO:0016887">
    <property type="term" value="F:ATP hydrolysis activity"/>
    <property type="evidence" value="ECO:0007669"/>
    <property type="project" value="InterPro"/>
</dbReference>
<dbReference type="InterPro" id="IPR003593">
    <property type="entry name" value="AAA+_ATPase"/>
</dbReference>
<dbReference type="EMBL" id="JAGPYQ010000001">
    <property type="protein sequence ID" value="MBQ0850743.1"/>
    <property type="molecule type" value="Genomic_DNA"/>
</dbReference>
<evidence type="ECO:0000256" key="1">
    <source>
        <dbReference type="ARBA" id="ARBA00005417"/>
    </source>
</evidence>
<dbReference type="GO" id="GO:0005524">
    <property type="term" value="F:ATP binding"/>
    <property type="evidence" value="ECO:0007669"/>
    <property type="project" value="UniProtKB-KW"/>
</dbReference>
<evidence type="ECO:0000259" key="6">
    <source>
        <dbReference type="PROSITE" id="PS50893"/>
    </source>
</evidence>
<keyword evidence="3" id="KW-0547">Nucleotide-binding</keyword>
<dbReference type="Pfam" id="PF00005">
    <property type="entry name" value="ABC_tran"/>
    <property type="match status" value="1"/>
</dbReference>
<reference evidence="7 8" key="1">
    <citation type="submission" date="2021-04" db="EMBL/GenBank/DDBJ databases">
        <authorList>
            <person name="Tang X."/>
            <person name="Zhou X."/>
            <person name="Chen X."/>
            <person name="Cernava T."/>
            <person name="Zhang C."/>
        </authorList>
    </citation>
    <scope>NUCLEOTIDE SEQUENCE [LARGE SCALE GENOMIC DNA]</scope>
    <source>
        <strain evidence="7 8">BH-SS-21</strain>
    </source>
</reference>
<comment type="caution">
    <text evidence="7">The sequence shown here is derived from an EMBL/GenBank/DDBJ whole genome shotgun (WGS) entry which is preliminary data.</text>
</comment>
<accession>A0A940XXJ6</accession>
<dbReference type="SMART" id="SM00382">
    <property type="entry name" value="AAA"/>
    <property type="match status" value="1"/>
</dbReference>
<dbReference type="GO" id="GO:0015658">
    <property type="term" value="F:branched-chain amino acid transmembrane transporter activity"/>
    <property type="evidence" value="ECO:0007669"/>
    <property type="project" value="TreeGrafter"/>
</dbReference>
<sequence>MTATDLRADTGPHTTAPALELRDVSARYGETTVLRDVSLTVRPGRVTALIGPNGAGKTTSLRVASGLLAPSEGQVLVDGADVTRTAPHRRAGLGLCHIPEGRGIYRNLTVRENLAMMASRGAVEEGIEKAAAAFPVLGNRLGQKAGTLSGGEQQMLALCAAHLRRPHLVLVDEPSLGLAPIVVDLVFEFLETLKAEGIALLLVDQYALRSLKVADTAYVLRRGRIAYSGDAAPLLDGNMFEQYIGEGAA</sequence>
<dbReference type="InterPro" id="IPR003439">
    <property type="entry name" value="ABC_transporter-like_ATP-bd"/>
</dbReference>
<keyword evidence="2" id="KW-0813">Transport</keyword>
<dbReference type="AlphaFoldDB" id="A0A940XXJ6"/>
<comment type="similarity">
    <text evidence="1">Belongs to the ABC transporter superfamily.</text>
</comment>
<evidence type="ECO:0000256" key="2">
    <source>
        <dbReference type="ARBA" id="ARBA00022448"/>
    </source>
</evidence>
<dbReference type="CDD" id="cd03224">
    <property type="entry name" value="ABC_TM1139_LivF_branched"/>
    <property type="match status" value="1"/>
</dbReference>
<keyword evidence="8" id="KW-1185">Reference proteome</keyword>
<keyword evidence="4 7" id="KW-0067">ATP-binding</keyword>
<proteinExistence type="inferred from homology"/>
<feature type="domain" description="ABC transporter" evidence="6">
    <location>
        <begin position="19"/>
        <end position="247"/>
    </location>
</feature>
<dbReference type="PROSITE" id="PS50893">
    <property type="entry name" value="ABC_TRANSPORTER_2"/>
    <property type="match status" value="1"/>
</dbReference>
<evidence type="ECO:0000313" key="8">
    <source>
        <dbReference type="Proteomes" id="UP000677413"/>
    </source>
</evidence>
<dbReference type="RefSeq" id="WP_210885017.1">
    <property type="nucleotide sequence ID" value="NZ_JAGPYQ010000001.1"/>
</dbReference>
<keyword evidence="5" id="KW-0029">Amino-acid transport</keyword>
<dbReference type="Gene3D" id="3.40.50.300">
    <property type="entry name" value="P-loop containing nucleotide triphosphate hydrolases"/>
    <property type="match status" value="1"/>
</dbReference>
<evidence type="ECO:0000256" key="4">
    <source>
        <dbReference type="ARBA" id="ARBA00022840"/>
    </source>
</evidence>
<dbReference type="InterPro" id="IPR052156">
    <property type="entry name" value="BCAA_Transport_ATP-bd_LivF"/>
</dbReference>
<evidence type="ECO:0000313" key="7">
    <source>
        <dbReference type="EMBL" id="MBQ0850743.1"/>
    </source>
</evidence>
<evidence type="ECO:0000256" key="3">
    <source>
        <dbReference type="ARBA" id="ARBA00022741"/>
    </source>
</evidence>
<evidence type="ECO:0000256" key="5">
    <source>
        <dbReference type="ARBA" id="ARBA00022970"/>
    </source>
</evidence>